<organism evidence="3 4">
    <name type="scientific">Fructobacillus broussonetiae</name>
    <dbReference type="NCBI Taxonomy" id="2713173"/>
    <lineage>
        <taxon>Bacteria</taxon>
        <taxon>Bacillati</taxon>
        <taxon>Bacillota</taxon>
        <taxon>Bacilli</taxon>
        <taxon>Lactobacillales</taxon>
        <taxon>Lactobacillaceae</taxon>
        <taxon>Fructobacillus</taxon>
    </lineage>
</organism>
<reference evidence="3 4" key="1">
    <citation type="submission" date="2020-02" db="EMBL/GenBank/DDBJ databases">
        <title>Fructobacillus sp. isolated from paper mulberry of Taiwan.</title>
        <authorList>
            <person name="Lin S.-T."/>
        </authorList>
    </citation>
    <scope>NUCLEOTIDE SEQUENCE [LARGE SCALE GENOMIC DNA]</scope>
    <source>
        <strain evidence="3 4">M2-14</strain>
    </source>
</reference>
<accession>A0ABS5QZP9</accession>
<evidence type="ECO:0000313" key="3">
    <source>
        <dbReference type="EMBL" id="MBS9338222.1"/>
    </source>
</evidence>
<dbReference type="InterPro" id="IPR011067">
    <property type="entry name" value="Plasmid_toxin/cell-grow_inhib"/>
</dbReference>
<dbReference type="SUPFAM" id="SSF50118">
    <property type="entry name" value="Cell growth inhibitor/plasmid maintenance toxic component"/>
    <property type="match status" value="1"/>
</dbReference>
<sequence length="140" mass="16485">MYRPRQGDIIWLDFDPALGIEIKKRRPALVVSSNKFHVITKMVLVVPITSQLRKWKSRFLLNGYQVKGQVNTNQLYSFDLSQRRPIFIQKFKKQDFYQVMDLIHGNFDDSSIHKKKPLGLFLFHLNTLPNKSGTRIIRVI</sequence>
<dbReference type="Proteomes" id="UP001519504">
    <property type="component" value="Unassembled WGS sequence"/>
</dbReference>
<comment type="similarity">
    <text evidence="1">Belongs to the PemK/MazF family.</text>
</comment>
<comment type="caution">
    <text evidence="3">The sequence shown here is derived from an EMBL/GenBank/DDBJ whole genome shotgun (WGS) entry which is preliminary data.</text>
</comment>
<keyword evidence="2" id="KW-1277">Toxin-antitoxin system</keyword>
<gene>
    <name evidence="3" type="ORF">G6R29_01055</name>
</gene>
<evidence type="ECO:0000256" key="2">
    <source>
        <dbReference type="ARBA" id="ARBA00022649"/>
    </source>
</evidence>
<dbReference type="PANTHER" id="PTHR33988:SF3">
    <property type="entry name" value="ENDORIBONUCLEASE TOXIN CHPB-RELATED"/>
    <property type="match status" value="1"/>
</dbReference>
<dbReference type="EMBL" id="JAAMFK010000001">
    <property type="protein sequence ID" value="MBS9338222.1"/>
    <property type="molecule type" value="Genomic_DNA"/>
</dbReference>
<protein>
    <submittedName>
        <fullName evidence="3">Type II toxin-antitoxin system PemK/MazF family toxin</fullName>
    </submittedName>
</protein>
<dbReference type="Gene3D" id="2.30.30.110">
    <property type="match status" value="1"/>
</dbReference>
<dbReference type="InterPro" id="IPR003477">
    <property type="entry name" value="PemK-like"/>
</dbReference>
<dbReference type="Pfam" id="PF02452">
    <property type="entry name" value="PemK_toxin"/>
    <property type="match status" value="1"/>
</dbReference>
<evidence type="ECO:0000313" key="4">
    <source>
        <dbReference type="Proteomes" id="UP001519504"/>
    </source>
</evidence>
<dbReference type="PANTHER" id="PTHR33988">
    <property type="entry name" value="ENDORIBONUCLEASE MAZF-RELATED"/>
    <property type="match status" value="1"/>
</dbReference>
<dbReference type="RefSeq" id="WP_213808504.1">
    <property type="nucleotide sequence ID" value="NZ_JAAMFK010000001.1"/>
</dbReference>
<evidence type="ECO:0000256" key="1">
    <source>
        <dbReference type="ARBA" id="ARBA00007521"/>
    </source>
</evidence>
<name>A0ABS5QZP9_9LACO</name>
<keyword evidence="4" id="KW-1185">Reference proteome</keyword>
<proteinExistence type="inferred from homology"/>